<dbReference type="SUPFAM" id="SSF48403">
    <property type="entry name" value="Ankyrin repeat"/>
    <property type="match status" value="1"/>
</dbReference>
<dbReference type="InterPro" id="IPR036770">
    <property type="entry name" value="Ankyrin_rpt-contain_sf"/>
</dbReference>
<name>A0A210PXQ1_MIZYE</name>
<accession>A0A210PXQ1</accession>
<keyword evidence="2 3" id="KW-0040">ANK repeat</keyword>
<dbReference type="Pfam" id="PF12796">
    <property type="entry name" value="Ank_2"/>
    <property type="match status" value="1"/>
</dbReference>
<sequence>MSKKTKPEVLHRNLEKAIQQNNTEKILSLVVNENVDVNSRDISHDLLTILMKVCYLEIPDRDIVDIINEVLEREPDVNMQDSLGRTAIMHACISGKGDVVDCLVSDPDSRIDIFDFDGNSALMYAVKTGSLPIVKRILDHPGGLALLDVYDTNGLSPLTYTKDKGEPRLYKLLTSYQKNFPQNNERQAKKTRSPHLPPPYSPRLERLRKQGQTPPDALNRSFERTSPKSIYIDDETRHSLSLSTPKLKRRNFRSSDAIKCGREVNLPIIRRTDSSENCTDYHQSPLVSRLKERRNSLSLPDLRDMSGCLVASGESTPVYPSSSEGYSSEEEEDDSIFGPYKSPRKQVNKQVKKCLSENQITFPQIKTPPKNKQLQRTMTDTCVFGIGKKDGGRNNKKIHIPSGLL</sequence>
<dbReference type="AlphaFoldDB" id="A0A210PXQ1"/>
<dbReference type="OrthoDB" id="5406014at2759"/>
<organism evidence="5 6">
    <name type="scientific">Mizuhopecten yessoensis</name>
    <name type="common">Japanese scallop</name>
    <name type="synonym">Patinopecten yessoensis</name>
    <dbReference type="NCBI Taxonomy" id="6573"/>
    <lineage>
        <taxon>Eukaryota</taxon>
        <taxon>Metazoa</taxon>
        <taxon>Spiralia</taxon>
        <taxon>Lophotrochozoa</taxon>
        <taxon>Mollusca</taxon>
        <taxon>Bivalvia</taxon>
        <taxon>Autobranchia</taxon>
        <taxon>Pteriomorphia</taxon>
        <taxon>Pectinida</taxon>
        <taxon>Pectinoidea</taxon>
        <taxon>Pectinidae</taxon>
        <taxon>Mizuhopecten</taxon>
    </lineage>
</organism>
<dbReference type="Proteomes" id="UP000242188">
    <property type="component" value="Unassembled WGS sequence"/>
</dbReference>
<dbReference type="PROSITE" id="PS50088">
    <property type="entry name" value="ANK_REPEAT"/>
    <property type="match status" value="1"/>
</dbReference>
<dbReference type="EMBL" id="NEDP02005412">
    <property type="protein sequence ID" value="OWF41270.1"/>
    <property type="molecule type" value="Genomic_DNA"/>
</dbReference>
<feature type="region of interest" description="Disordered" evidence="4">
    <location>
        <begin position="313"/>
        <end position="342"/>
    </location>
</feature>
<dbReference type="SMART" id="SM00248">
    <property type="entry name" value="ANK"/>
    <property type="match status" value="3"/>
</dbReference>
<evidence type="ECO:0000256" key="2">
    <source>
        <dbReference type="ARBA" id="ARBA00023043"/>
    </source>
</evidence>
<dbReference type="PANTHER" id="PTHR24161:SF85">
    <property type="entry name" value="PALMITOYLTRANSFERASE HIP14"/>
    <property type="match status" value="1"/>
</dbReference>
<keyword evidence="6" id="KW-1185">Reference proteome</keyword>
<gene>
    <name evidence="5" type="ORF">KP79_PYT22693</name>
</gene>
<feature type="repeat" description="ANK" evidence="3">
    <location>
        <begin position="117"/>
        <end position="149"/>
    </location>
</feature>
<evidence type="ECO:0000313" key="6">
    <source>
        <dbReference type="Proteomes" id="UP000242188"/>
    </source>
</evidence>
<comment type="caution">
    <text evidence="5">The sequence shown here is derived from an EMBL/GenBank/DDBJ whole genome shotgun (WGS) entry which is preliminary data.</text>
</comment>
<dbReference type="PANTHER" id="PTHR24161">
    <property type="entry name" value="ANK_REP_REGION DOMAIN-CONTAINING PROTEIN-RELATED"/>
    <property type="match status" value="1"/>
</dbReference>
<evidence type="ECO:0000256" key="1">
    <source>
        <dbReference type="ARBA" id="ARBA00022737"/>
    </source>
</evidence>
<dbReference type="InterPro" id="IPR002110">
    <property type="entry name" value="Ankyrin_rpt"/>
</dbReference>
<evidence type="ECO:0000313" key="5">
    <source>
        <dbReference type="EMBL" id="OWF41270.1"/>
    </source>
</evidence>
<feature type="region of interest" description="Disordered" evidence="4">
    <location>
        <begin position="180"/>
        <end position="228"/>
    </location>
</feature>
<reference evidence="5 6" key="1">
    <citation type="journal article" date="2017" name="Nat. Ecol. Evol.">
        <title>Scallop genome provides insights into evolution of bilaterian karyotype and development.</title>
        <authorList>
            <person name="Wang S."/>
            <person name="Zhang J."/>
            <person name="Jiao W."/>
            <person name="Li J."/>
            <person name="Xun X."/>
            <person name="Sun Y."/>
            <person name="Guo X."/>
            <person name="Huan P."/>
            <person name="Dong B."/>
            <person name="Zhang L."/>
            <person name="Hu X."/>
            <person name="Sun X."/>
            <person name="Wang J."/>
            <person name="Zhao C."/>
            <person name="Wang Y."/>
            <person name="Wang D."/>
            <person name="Huang X."/>
            <person name="Wang R."/>
            <person name="Lv J."/>
            <person name="Li Y."/>
            <person name="Zhang Z."/>
            <person name="Liu B."/>
            <person name="Lu W."/>
            <person name="Hui Y."/>
            <person name="Liang J."/>
            <person name="Zhou Z."/>
            <person name="Hou R."/>
            <person name="Li X."/>
            <person name="Liu Y."/>
            <person name="Li H."/>
            <person name="Ning X."/>
            <person name="Lin Y."/>
            <person name="Zhao L."/>
            <person name="Xing Q."/>
            <person name="Dou J."/>
            <person name="Li Y."/>
            <person name="Mao J."/>
            <person name="Guo H."/>
            <person name="Dou H."/>
            <person name="Li T."/>
            <person name="Mu C."/>
            <person name="Jiang W."/>
            <person name="Fu Q."/>
            <person name="Fu X."/>
            <person name="Miao Y."/>
            <person name="Liu J."/>
            <person name="Yu Q."/>
            <person name="Li R."/>
            <person name="Liao H."/>
            <person name="Li X."/>
            <person name="Kong Y."/>
            <person name="Jiang Z."/>
            <person name="Chourrout D."/>
            <person name="Li R."/>
            <person name="Bao Z."/>
        </authorList>
    </citation>
    <scope>NUCLEOTIDE SEQUENCE [LARGE SCALE GENOMIC DNA]</scope>
    <source>
        <strain evidence="5 6">PY_sf001</strain>
    </source>
</reference>
<protein>
    <submittedName>
        <fullName evidence="5">Ankyrin repeat protein</fullName>
    </submittedName>
</protein>
<proteinExistence type="predicted"/>
<keyword evidence="1" id="KW-0677">Repeat</keyword>
<dbReference type="Gene3D" id="1.25.40.20">
    <property type="entry name" value="Ankyrin repeat-containing domain"/>
    <property type="match status" value="1"/>
</dbReference>
<evidence type="ECO:0000256" key="4">
    <source>
        <dbReference type="SAM" id="MobiDB-lite"/>
    </source>
</evidence>
<evidence type="ECO:0000256" key="3">
    <source>
        <dbReference type="PROSITE-ProRule" id="PRU00023"/>
    </source>
</evidence>